<keyword evidence="2" id="KW-1185">Reference proteome</keyword>
<dbReference type="EMBL" id="JAUYZG010000016">
    <property type="protein sequence ID" value="KAK2886161.1"/>
    <property type="molecule type" value="Genomic_DNA"/>
</dbReference>
<dbReference type="Proteomes" id="UP001187343">
    <property type="component" value="Unassembled WGS sequence"/>
</dbReference>
<accession>A0AA88PDY2</accession>
<gene>
    <name evidence="1" type="ORF">Q8A67_016998</name>
</gene>
<organism evidence="1 2">
    <name type="scientific">Cirrhinus molitorella</name>
    <name type="common">mud carp</name>
    <dbReference type="NCBI Taxonomy" id="172907"/>
    <lineage>
        <taxon>Eukaryota</taxon>
        <taxon>Metazoa</taxon>
        <taxon>Chordata</taxon>
        <taxon>Craniata</taxon>
        <taxon>Vertebrata</taxon>
        <taxon>Euteleostomi</taxon>
        <taxon>Actinopterygii</taxon>
        <taxon>Neopterygii</taxon>
        <taxon>Teleostei</taxon>
        <taxon>Ostariophysi</taxon>
        <taxon>Cypriniformes</taxon>
        <taxon>Cyprinidae</taxon>
        <taxon>Labeoninae</taxon>
        <taxon>Labeonini</taxon>
        <taxon>Cirrhinus</taxon>
    </lineage>
</organism>
<sequence>MNRVRERAFTFAFSQREVPLLIQLEKNVSCFSSNMQNSNTRAAVTRVCSSVFICFSAVRKMLTTCGASGYTEMDRHSVDLPLSVEETRPEPVQSSVCPCPLSRGV</sequence>
<proteinExistence type="predicted"/>
<evidence type="ECO:0000313" key="2">
    <source>
        <dbReference type="Proteomes" id="UP001187343"/>
    </source>
</evidence>
<comment type="caution">
    <text evidence="1">The sequence shown here is derived from an EMBL/GenBank/DDBJ whole genome shotgun (WGS) entry which is preliminary data.</text>
</comment>
<protein>
    <submittedName>
        <fullName evidence="1">Uncharacterized protein</fullName>
    </submittedName>
</protein>
<reference evidence="1" key="1">
    <citation type="submission" date="2023-08" db="EMBL/GenBank/DDBJ databases">
        <title>Chromosome-level Genome Assembly of mud carp (Cirrhinus molitorella).</title>
        <authorList>
            <person name="Liu H."/>
        </authorList>
    </citation>
    <scope>NUCLEOTIDE SEQUENCE</scope>
    <source>
        <strain evidence="1">Prfri</strain>
        <tissue evidence="1">Muscle</tissue>
    </source>
</reference>
<dbReference type="AlphaFoldDB" id="A0AA88PDY2"/>
<evidence type="ECO:0000313" key="1">
    <source>
        <dbReference type="EMBL" id="KAK2886161.1"/>
    </source>
</evidence>
<name>A0AA88PDY2_9TELE</name>